<feature type="compositionally biased region" description="Basic and acidic residues" evidence="4">
    <location>
        <begin position="254"/>
        <end position="267"/>
    </location>
</feature>
<dbReference type="GO" id="GO:0061188">
    <property type="term" value="P:negative regulation of rDNA heterochromatin formation"/>
    <property type="evidence" value="ECO:0007669"/>
    <property type="project" value="TreeGrafter"/>
</dbReference>
<dbReference type="GO" id="GO:0061186">
    <property type="term" value="P:negative regulation of silent mating-type cassette heterochromatin formation"/>
    <property type="evidence" value="ECO:0007669"/>
    <property type="project" value="TreeGrafter"/>
</dbReference>
<gene>
    <name evidence="6" type="ORF">OGAPHI_000703</name>
</gene>
<dbReference type="Proteomes" id="UP000769157">
    <property type="component" value="Unassembled WGS sequence"/>
</dbReference>
<dbReference type="GO" id="GO:0033698">
    <property type="term" value="C:Rpd3L complex"/>
    <property type="evidence" value="ECO:0007669"/>
    <property type="project" value="TreeGrafter"/>
</dbReference>
<evidence type="ECO:0000256" key="1">
    <source>
        <dbReference type="ARBA" id="ARBA00022723"/>
    </source>
</evidence>
<feature type="compositionally biased region" description="Basic and acidic residues" evidence="4">
    <location>
        <begin position="313"/>
        <end position="327"/>
    </location>
</feature>
<dbReference type="InterPro" id="IPR053051">
    <property type="entry name" value="HDAC_complex_subunit"/>
</dbReference>
<dbReference type="AlphaFoldDB" id="A0A9P8PGS7"/>
<protein>
    <recommendedName>
        <fullName evidence="5">Zinc finger PHD-type domain-containing protein</fullName>
    </recommendedName>
</protein>
<organism evidence="6 7">
    <name type="scientific">Ogataea philodendri</name>
    <dbReference type="NCBI Taxonomy" id="1378263"/>
    <lineage>
        <taxon>Eukaryota</taxon>
        <taxon>Fungi</taxon>
        <taxon>Dikarya</taxon>
        <taxon>Ascomycota</taxon>
        <taxon>Saccharomycotina</taxon>
        <taxon>Pichiomycetes</taxon>
        <taxon>Pichiales</taxon>
        <taxon>Pichiaceae</taxon>
        <taxon>Ogataea</taxon>
    </lineage>
</organism>
<dbReference type="PANTHER" id="PTHR47793">
    <property type="entry name" value="HISTONE DEACETYLASE COMPLEX SUBUNIT CTI6"/>
    <property type="match status" value="1"/>
</dbReference>
<feature type="region of interest" description="Disordered" evidence="4">
    <location>
        <begin position="210"/>
        <end position="390"/>
    </location>
</feature>
<keyword evidence="1" id="KW-0479">Metal-binding</keyword>
<dbReference type="PROSITE" id="PS01359">
    <property type="entry name" value="ZF_PHD_1"/>
    <property type="match status" value="1"/>
</dbReference>
<dbReference type="InterPro" id="IPR019786">
    <property type="entry name" value="Zinc_finger_PHD-type_CS"/>
</dbReference>
<reference evidence="6" key="2">
    <citation type="submission" date="2021-01" db="EMBL/GenBank/DDBJ databases">
        <authorList>
            <person name="Schikora-Tamarit M.A."/>
        </authorList>
    </citation>
    <scope>NUCLEOTIDE SEQUENCE</scope>
    <source>
        <strain evidence="6">CBS6075</strain>
    </source>
</reference>
<dbReference type="SUPFAM" id="SSF57903">
    <property type="entry name" value="FYVE/PHD zinc finger"/>
    <property type="match status" value="1"/>
</dbReference>
<sequence length="856" mass="96048">MISSFWSWLSPTRLSAIGAGDEDTGLDCGGVSSSRRCDDLNFLIRRFRTSGSTGTRSGCFDSSSRLRFGATSIGSSPIIKKNKDNFYLFPPNMSSRRTRRQAEPHKDYGDYDENHFDDDDSLEEVTRCICGKDELIIPDNAGTEFDDVDTGFFIQCESCSVWQHGYCVGIIDEDTAPEKYWCESCRPEHHDLFTDKYGFRRSRYNPYQEIKRNKRRLQERAAAESPAPVASAPVSVESGSGTPPTSVATTPPRMEVKREKSAEESEKRKRARGTLNSRDAEYEQMLKRALEESAKESGVQPDEVNLSSSNESASRETRSRKKVKDEPSQDEEASPTNTSQPQKLTPPTSASSSTSASTKKSKKKKEEPQDKKKQPKIELAEDKPFKANLPSQRISMNEMKRRVFSIMEFVSNIQTELTNEEDFKHSLLNYTSEDSTEETLRLQKVLIDCYNESVTQLDSLTEKLNPIGLDQGIVLGIQLVAEQLHQHLFQSRAVLHVYVAVAVVGEADPVDHVAHGGVGHFFKNGVVVVLETLCHAAVLQQCLYELQFVGREPCLLQLSCESGQLARCVSFVSQGVEREKLELCVFVERRQRLAVLELSIEQQVFQLGQVCAGVVVCGQRLFEFAHLPESELVDFLVNLGGEEHVLGQVDGCFLELWVVFQEELHVLDGADVGAGFRFRFVCFNELLQTFRQIAKVEIHGFFVELVCLLVDHQFFKLFRHIGHLGHVDGVVADSQQLVDHGLLGAHLGVGLVPDDGLVFEREQHGHEALQRLVKGGLVPRVMDQGAVWGEFLRHCEQRAVDHEIVLEHFDDFGDHLQVVRLCESFQVRTGHRIGEIDGVIFVVWVGYFLGQVADGG</sequence>
<dbReference type="SMART" id="SM00249">
    <property type="entry name" value="PHD"/>
    <property type="match status" value="1"/>
</dbReference>
<feature type="compositionally biased region" description="Polar residues" evidence="4">
    <location>
        <begin position="334"/>
        <end position="343"/>
    </location>
</feature>
<keyword evidence="3" id="KW-0862">Zinc</keyword>
<reference evidence="6" key="1">
    <citation type="journal article" date="2021" name="Open Biol.">
        <title>Shared evolutionary footprints suggest mitochondrial oxidative damage underlies multiple complex I losses in fungi.</title>
        <authorList>
            <person name="Schikora-Tamarit M.A."/>
            <person name="Marcet-Houben M."/>
            <person name="Nosek J."/>
            <person name="Gabaldon T."/>
        </authorList>
    </citation>
    <scope>NUCLEOTIDE SEQUENCE</scope>
    <source>
        <strain evidence="6">CBS6075</strain>
    </source>
</reference>
<dbReference type="PANTHER" id="PTHR47793:SF1">
    <property type="entry name" value="HISTONE DEACETYLASE COMPLEX SUBUNIT CTI6"/>
    <property type="match status" value="1"/>
</dbReference>
<dbReference type="Gene3D" id="3.30.40.10">
    <property type="entry name" value="Zinc/RING finger domain, C3HC4 (zinc finger)"/>
    <property type="match status" value="1"/>
</dbReference>
<accession>A0A9P8PGS7</accession>
<feature type="compositionally biased region" description="Low complexity" evidence="4">
    <location>
        <begin position="345"/>
        <end position="358"/>
    </location>
</feature>
<dbReference type="Pfam" id="PF20826">
    <property type="entry name" value="PHD_5"/>
    <property type="match status" value="1"/>
</dbReference>
<evidence type="ECO:0000256" key="3">
    <source>
        <dbReference type="ARBA" id="ARBA00022833"/>
    </source>
</evidence>
<dbReference type="OrthoDB" id="418595at2759"/>
<keyword evidence="2" id="KW-0863">Zinc-finger</keyword>
<evidence type="ECO:0000256" key="2">
    <source>
        <dbReference type="ARBA" id="ARBA00022771"/>
    </source>
</evidence>
<dbReference type="RefSeq" id="XP_046064360.1">
    <property type="nucleotide sequence ID" value="XM_046208393.1"/>
</dbReference>
<evidence type="ECO:0000313" key="6">
    <source>
        <dbReference type="EMBL" id="KAH3670992.1"/>
    </source>
</evidence>
<name>A0A9P8PGS7_9ASCO</name>
<feature type="compositionally biased region" description="Basic and acidic residues" evidence="4">
    <location>
        <begin position="278"/>
        <end position="295"/>
    </location>
</feature>
<dbReference type="GeneID" id="70232671"/>
<keyword evidence="7" id="KW-1185">Reference proteome</keyword>
<dbReference type="InterPro" id="IPR013083">
    <property type="entry name" value="Znf_RING/FYVE/PHD"/>
</dbReference>
<dbReference type="EMBL" id="JAEUBE010000084">
    <property type="protein sequence ID" value="KAH3670992.1"/>
    <property type="molecule type" value="Genomic_DNA"/>
</dbReference>
<feature type="domain" description="Zinc finger PHD-type" evidence="5">
    <location>
        <begin position="127"/>
        <end position="186"/>
    </location>
</feature>
<comment type="caution">
    <text evidence="6">The sequence shown here is derived from an EMBL/GenBank/DDBJ whole genome shotgun (WGS) entry which is preliminary data.</text>
</comment>
<dbReference type="InterPro" id="IPR011011">
    <property type="entry name" value="Znf_FYVE_PHD"/>
</dbReference>
<evidence type="ECO:0000256" key="4">
    <source>
        <dbReference type="SAM" id="MobiDB-lite"/>
    </source>
</evidence>
<evidence type="ECO:0000313" key="7">
    <source>
        <dbReference type="Proteomes" id="UP000769157"/>
    </source>
</evidence>
<feature type="compositionally biased region" description="Basic and acidic residues" evidence="4">
    <location>
        <begin position="364"/>
        <end position="385"/>
    </location>
</feature>
<proteinExistence type="predicted"/>
<evidence type="ECO:0000259" key="5">
    <source>
        <dbReference type="SMART" id="SM00249"/>
    </source>
</evidence>
<dbReference type="GO" id="GO:0008270">
    <property type="term" value="F:zinc ion binding"/>
    <property type="evidence" value="ECO:0007669"/>
    <property type="project" value="UniProtKB-KW"/>
</dbReference>
<feature type="compositionally biased region" description="Low complexity" evidence="4">
    <location>
        <begin position="223"/>
        <end position="241"/>
    </location>
</feature>
<dbReference type="GO" id="GO:0070210">
    <property type="term" value="C:Rpd3L-Expanded complex"/>
    <property type="evidence" value="ECO:0007669"/>
    <property type="project" value="TreeGrafter"/>
</dbReference>
<dbReference type="InterPro" id="IPR001965">
    <property type="entry name" value="Znf_PHD"/>
</dbReference>